<comment type="caution">
    <text evidence="1">The sequence shown here is derived from an EMBL/GenBank/DDBJ whole genome shotgun (WGS) entry which is preliminary data.</text>
</comment>
<proteinExistence type="predicted"/>
<accession>A0ABS5RMZ2</accession>
<evidence type="ECO:0008006" key="3">
    <source>
        <dbReference type="Google" id="ProtNLM"/>
    </source>
</evidence>
<reference evidence="1 2" key="1">
    <citation type="submission" date="2021-05" db="EMBL/GenBank/DDBJ databases">
        <title>Mycobacterium acidophilum sp. nov., an extremely acid-tolerant member of the genus Mycobacterium.</title>
        <authorList>
            <person name="Xia J."/>
        </authorList>
    </citation>
    <scope>NUCLEOTIDE SEQUENCE [LARGE SCALE GENOMIC DNA]</scope>
    <source>
        <strain evidence="1 2">M1</strain>
    </source>
</reference>
<name>A0ABS5RMZ2_9MYCO</name>
<dbReference type="Proteomes" id="UP001519535">
    <property type="component" value="Unassembled WGS sequence"/>
</dbReference>
<evidence type="ECO:0000313" key="1">
    <source>
        <dbReference type="EMBL" id="MBS9535559.1"/>
    </source>
</evidence>
<organism evidence="1 2">
    <name type="scientific">Mycolicibacter acidiphilus</name>
    <dbReference type="NCBI Taxonomy" id="2835306"/>
    <lineage>
        <taxon>Bacteria</taxon>
        <taxon>Bacillati</taxon>
        <taxon>Actinomycetota</taxon>
        <taxon>Actinomycetes</taxon>
        <taxon>Mycobacteriales</taxon>
        <taxon>Mycobacteriaceae</taxon>
        <taxon>Mycolicibacter</taxon>
    </lineage>
</organism>
<evidence type="ECO:0000313" key="2">
    <source>
        <dbReference type="Proteomes" id="UP001519535"/>
    </source>
</evidence>
<gene>
    <name evidence="1" type="ORF">KIH27_18395</name>
</gene>
<sequence length="206" mass="21231">MVSSGVVDHRHRRFLAAGIVGVAVLTPAPHPTPVHDPPVLLVADAAPLDLESFAAAAGTPIGVAIENFYLAVEPWARYGANLTSWAAGWVPVAGLLAPQINFFYDFGEAITRSWVFNAAGVLDGDLGLGQAFANIGSDTTAAFDAFVHTQINWVTHLLPPLPPFPTPPPLPPIGSSAAEALGGLGGLDSVDGADPGPLHDLLSLAP</sequence>
<protein>
    <recommendedName>
        <fullName evidence="3">PE-PPE domain-containing protein</fullName>
    </recommendedName>
</protein>
<keyword evidence="2" id="KW-1185">Reference proteome</keyword>
<dbReference type="EMBL" id="JAHCLR010000049">
    <property type="protein sequence ID" value="MBS9535559.1"/>
    <property type="molecule type" value="Genomic_DNA"/>
</dbReference>
<dbReference type="RefSeq" id="WP_214094417.1">
    <property type="nucleotide sequence ID" value="NZ_JAHCLR010000049.1"/>
</dbReference>